<proteinExistence type="predicted"/>
<gene>
    <name evidence="3" type="ORF">MMF94_07980</name>
</gene>
<dbReference type="CDD" id="cd16936">
    <property type="entry name" value="HATPase_RsbW-like"/>
    <property type="match status" value="1"/>
</dbReference>
<keyword evidence="1" id="KW-0808">Transferase</keyword>
<dbReference type="Proteomes" id="UP001299970">
    <property type="component" value="Unassembled WGS sequence"/>
</dbReference>
<dbReference type="SUPFAM" id="SSF55874">
    <property type="entry name" value="ATPase domain of HSP90 chaperone/DNA topoisomerase II/histidine kinase"/>
    <property type="match status" value="1"/>
</dbReference>
<dbReference type="Pfam" id="PF13581">
    <property type="entry name" value="HATPase_c_2"/>
    <property type="match status" value="1"/>
</dbReference>
<keyword evidence="3" id="KW-0547">Nucleotide-binding</keyword>
<dbReference type="InterPro" id="IPR003594">
    <property type="entry name" value="HATPase_dom"/>
</dbReference>
<dbReference type="RefSeq" id="WP_241035648.1">
    <property type="nucleotide sequence ID" value="NZ_BAAAJF010000024.1"/>
</dbReference>
<comment type="caution">
    <text evidence="3">The sequence shown here is derived from an EMBL/GenBank/DDBJ whole genome shotgun (WGS) entry which is preliminary data.</text>
</comment>
<evidence type="ECO:0000259" key="2">
    <source>
        <dbReference type="Pfam" id="PF13581"/>
    </source>
</evidence>
<reference evidence="3 4" key="1">
    <citation type="submission" date="2022-03" db="EMBL/GenBank/DDBJ databases">
        <title>Pseudonocardia alaer sp. nov., a novel actinomycete isolated from reed forest soil.</title>
        <authorList>
            <person name="Wang L."/>
        </authorList>
    </citation>
    <scope>NUCLEOTIDE SEQUENCE [LARGE SCALE GENOMIC DNA]</scope>
    <source>
        <strain evidence="3 4">Y-16303</strain>
    </source>
</reference>
<dbReference type="PANTHER" id="PTHR35526">
    <property type="entry name" value="ANTI-SIGMA-F FACTOR RSBW-RELATED"/>
    <property type="match status" value="1"/>
</dbReference>
<name>A0ABS9TAT5_9PSEU</name>
<dbReference type="PANTHER" id="PTHR35526:SF3">
    <property type="entry name" value="ANTI-SIGMA-F FACTOR RSBW"/>
    <property type="match status" value="1"/>
</dbReference>
<keyword evidence="1" id="KW-0418">Kinase</keyword>
<protein>
    <submittedName>
        <fullName evidence="3">ATP-binding protein</fullName>
    </submittedName>
</protein>
<sequence length="178" mass="19723">MSSEYPIGSPPTRFGPAVDGHHRIVVDDGAIRPLADRRPGGRRLRLRHHARAAELRAIRSRIAAWAGQQRLPEDVVIDLQLAVGEAVSNGVEHAYRQSGSEEPDVVPTVEVELEVLANEPLPVVAVMVTDHGRWRPAPDRPGYRGRGLTMIGRLSQRLRVVSSRQGTRVCFEVPLRPF</sequence>
<evidence type="ECO:0000313" key="3">
    <source>
        <dbReference type="EMBL" id="MCH6165617.1"/>
    </source>
</evidence>
<keyword evidence="3" id="KW-0067">ATP-binding</keyword>
<evidence type="ECO:0000256" key="1">
    <source>
        <dbReference type="ARBA" id="ARBA00022527"/>
    </source>
</evidence>
<dbReference type="EMBL" id="JAKXMK010000006">
    <property type="protein sequence ID" value="MCH6165617.1"/>
    <property type="molecule type" value="Genomic_DNA"/>
</dbReference>
<dbReference type="InterPro" id="IPR036890">
    <property type="entry name" value="HATPase_C_sf"/>
</dbReference>
<keyword evidence="1" id="KW-0723">Serine/threonine-protein kinase</keyword>
<accession>A0ABS9TAT5</accession>
<evidence type="ECO:0000313" key="4">
    <source>
        <dbReference type="Proteomes" id="UP001299970"/>
    </source>
</evidence>
<organism evidence="3 4">
    <name type="scientific">Pseudonocardia alaniniphila</name>
    <dbReference type="NCBI Taxonomy" id="75291"/>
    <lineage>
        <taxon>Bacteria</taxon>
        <taxon>Bacillati</taxon>
        <taxon>Actinomycetota</taxon>
        <taxon>Actinomycetes</taxon>
        <taxon>Pseudonocardiales</taxon>
        <taxon>Pseudonocardiaceae</taxon>
        <taxon>Pseudonocardia</taxon>
    </lineage>
</organism>
<dbReference type="Gene3D" id="3.30.565.10">
    <property type="entry name" value="Histidine kinase-like ATPase, C-terminal domain"/>
    <property type="match status" value="1"/>
</dbReference>
<feature type="domain" description="Histidine kinase/HSP90-like ATPase" evidence="2">
    <location>
        <begin position="50"/>
        <end position="171"/>
    </location>
</feature>
<keyword evidence="4" id="KW-1185">Reference proteome</keyword>
<dbReference type="InterPro" id="IPR050267">
    <property type="entry name" value="Anti-sigma-factor_SerPK"/>
</dbReference>
<dbReference type="GO" id="GO:0005524">
    <property type="term" value="F:ATP binding"/>
    <property type="evidence" value="ECO:0007669"/>
    <property type="project" value="UniProtKB-KW"/>
</dbReference>